<accession>A0A1G7WRZ3</accession>
<evidence type="ECO:0000313" key="2">
    <source>
        <dbReference type="EMBL" id="SDG74737.1"/>
    </source>
</evidence>
<evidence type="ECO:0000313" key="3">
    <source>
        <dbReference type="Proteomes" id="UP000199495"/>
    </source>
</evidence>
<protein>
    <submittedName>
        <fullName evidence="2">Uncharacterized protein</fullName>
    </submittedName>
</protein>
<gene>
    <name evidence="2" type="ORF">SAMN04487974_10781</name>
</gene>
<dbReference type="EMBL" id="FNCS01000007">
    <property type="protein sequence ID" value="SDG74737.1"/>
    <property type="molecule type" value="Genomic_DNA"/>
</dbReference>
<dbReference type="AlphaFoldDB" id="A0A1G7WRZ3"/>
<keyword evidence="1" id="KW-0732">Signal</keyword>
<feature type="chain" id="PRO_5011438040" evidence="1">
    <location>
        <begin position="21"/>
        <end position="188"/>
    </location>
</feature>
<evidence type="ECO:0000256" key="1">
    <source>
        <dbReference type="SAM" id="SignalP"/>
    </source>
</evidence>
<reference evidence="2 3" key="1">
    <citation type="submission" date="2016-10" db="EMBL/GenBank/DDBJ databases">
        <authorList>
            <person name="de Groot N.N."/>
        </authorList>
    </citation>
    <scope>NUCLEOTIDE SEQUENCE [LARGE SCALE GENOMIC DNA]</scope>
    <source>
        <strain evidence="2 3">CGMCC 1.10267</strain>
    </source>
</reference>
<organism evidence="2 3">
    <name type="scientific">Pelagibacterium luteolum</name>
    <dbReference type="NCBI Taxonomy" id="440168"/>
    <lineage>
        <taxon>Bacteria</taxon>
        <taxon>Pseudomonadati</taxon>
        <taxon>Pseudomonadota</taxon>
        <taxon>Alphaproteobacteria</taxon>
        <taxon>Hyphomicrobiales</taxon>
        <taxon>Devosiaceae</taxon>
        <taxon>Pelagibacterium</taxon>
    </lineage>
</organism>
<proteinExistence type="predicted"/>
<sequence>MIKSFALGLSLSVLATAASAQMISEYTEYDADADCAVVARSSGEGDWADFVCAGFANYPFAISYSDGREAVTYGFATEPGMPTFGPFNYANGRIEWRVRLEGQTERPMAAIQRWYLADQNGEWANEILVVSRVGQPNAGGACVMAYVDAAEAGGNERARQLADQMVGNFTCGDAPTVEAGIEEFVPPS</sequence>
<dbReference type="OrthoDB" id="7427667at2"/>
<name>A0A1G7WRZ3_9HYPH</name>
<keyword evidence="3" id="KW-1185">Reference proteome</keyword>
<dbReference type="Proteomes" id="UP000199495">
    <property type="component" value="Unassembled WGS sequence"/>
</dbReference>
<dbReference type="RefSeq" id="WP_090596922.1">
    <property type="nucleotide sequence ID" value="NZ_FNCS01000007.1"/>
</dbReference>
<feature type="signal peptide" evidence="1">
    <location>
        <begin position="1"/>
        <end position="20"/>
    </location>
</feature>
<dbReference type="STRING" id="440168.SAMN04487974_10781"/>